<feature type="transmembrane region" description="Helical" evidence="1">
    <location>
        <begin position="137"/>
        <end position="156"/>
    </location>
</feature>
<feature type="transmembrane region" description="Helical" evidence="1">
    <location>
        <begin position="176"/>
        <end position="194"/>
    </location>
</feature>
<evidence type="ECO:0000313" key="4">
    <source>
        <dbReference type="Proteomes" id="UP000812672"/>
    </source>
</evidence>
<dbReference type="Proteomes" id="UP000812672">
    <property type="component" value="Unassembled WGS sequence"/>
</dbReference>
<keyword evidence="1" id="KW-0472">Membrane</keyword>
<name>A0ABS6GRC2_9BACI</name>
<sequence>MNTYITIGYRFLVDACLIMMVIYYLNVDVGREINVSQLVGSVVIFSIIYFMLHRMLNGQLTLFHFALLVVISFIVNAWLGLLLFHAVIIASFLTWRLALYYFKPDTDQEKGMLITSVLLGFFLYLPAAFLENPDAPFGLYFILMKFLIVMGGKMLIRIMNVGEDDHSGWTAKLSYVVGIPSGILVVTLGLFWLTPFIIRTFYSLFSWLTYQIGLGASPLFDWFNRQEMNVDVTPSGKEEDVSQEDQNVLEQVRDQTETISAETIMYIIIGLSLIIAVAFYYRNRNRFIRRKTKINDKDKTNIETEKLPYRFSELKEKRKKKAPKSEIRKAFFELERWAAKHQLGRYYDETVEQWLQRLQLDPNRYKDVVHLYQKVRYGEQSVTEDQTRHYNDQLTDLKNTLKQKLT</sequence>
<proteinExistence type="predicted"/>
<protein>
    <submittedName>
        <fullName evidence="3">DUF4129 domain-containing protein</fullName>
    </submittedName>
</protein>
<organism evidence="3 4">
    <name type="scientific">Allobacillus halotolerans</name>
    <dbReference type="NCBI Taxonomy" id="570278"/>
    <lineage>
        <taxon>Bacteria</taxon>
        <taxon>Bacillati</taxon>
        <taxon>Bacillota</taxon>
        <taxon>Bacilli</taxon>
        <taxon>Bacillales</taxon>
        <taxon>Bacillaceae</taxon>
        <taxon>Allobacillus</taxon>
    </lineage>
</organism>
<keyword evidence="1" id="KW-1133">Transmembrane helix</keyword>
<keyword evidence="4" id="KW-1185">Reference proteome</keyword>
<comment type="caution">
    <text evidence="3">The sequence shown here is derived from an EMBL/GenBank/DDBJ whole genome shotgun (WGS) entry which is preliminary data.</text>
</comment>
<feature type="transmembrane region" description="Helical" evidence="1">
    <location>
        <begin position="263"/>
        <end position="281"/>
    </location>
</feature>
<feature type="transmembrane region" description="Helical" evidence="1">
    <location>
        <begin position="64"/>
        <end position="92"/>
    </location>
</feature>
<feature type="transmembrane region" description="Helical" evidence="1">
    <location>
        <begin position="33"/>
        <end position="52"/>
    </location>
</feature>
<feature type="transmembrane region" description="Helical" evidence="1">
    <location>
        <begin position="7"/>
        <end position="27"/>
    </location>
</feature>
<reference evidence="3 4" key="1">
    <citation type="journal article" date="2011" name="Int. J. Syst. Evol. Microbiol.">
        <title>Allobacillus halotolerans gen. nov., sp. nov. isolated from shrimp paste.</title>
        <authorList>
            <person name="Sheu S.Y."/>
            <person name="Arun A.B."/>
            <person name="Jiang S.R."/>
            <person name="Young C.C."/>
            <person name="Chen W.M."/>
        </authorList>
    </citation>
    <scope>NUCLEOTIDE SEQUENCE [LARGE SCALE GENOMIC DNA]</scope>
    <source>
        <strain evidence="3 4">LMG 24826</strain>
    </source>
</reference>
<evidence type="ECO:0000259" key="2">
    <source>
        <dbReference type="Pfam" id="PF13559"/>
    </source>
</evidence>
<evidence type="ECO:0000256" key="1">
    <source>
        <dbReference type="SAM" id="Phobius"/>
    </source>
</evidence>
<feature type="domain" description="Protein-glutamine gamma-glutamyltransferase-like C-terminal" evidence="2">
    <location>
        <begin position="331"/>
        <end position="389"/>
    </location>
</feature>
<evidence type="ECO:0000313" key="3">
    <source>
        <dbReference type="EMBL" id="MBU6081628.1"/>
    </source>
</evidence>
<feature type="transmembrane region" description="Helical" evidence="1">
    <location>
        <begin position="112"/>
        <end position="130"/>
    </location>
</feature>
<keyword evidence="1" id="KW-0812">Transmembrane</keyword>
<feature type="transmembrane region" description="Helical" evidence="1">
    <location>
        <begin position="201"/>
        <end position="220"/>
    </location>
</feature>
<accession>A0ABS6GRC2</accession>
<dbReference type="EMBL" id="JAHLZF010000019">
    <property type="protein sequence ID" value="MBU6081628.1"/>
    <property type="molecule type" value="Genomic_DNA"/>
</dbReference>
<dbReference type="InterPro" id="IPR025403">
    <property type="entry name" value="TgpA-like_C"/>
</dbReference>
<dbReference type="RefSeq" id="WP_216687702.1">
    <property type="nucleotide sequence ID" value="NZ_CAUPKR010000018.1"/>
</dbReference>
<dbReference type="Pfam" id="PF13559">
    <property type="entry name" value="DUF4129"/>
    <property type="match status" value="1"/>
</dbReference>
<gene>
    <name evidence="3" type="ORF">KQ486_11445</name>
</gene>